<dbReference type="Pfam" id="PF10432">
    <property type="entry name" value="bact-PGI_C"/>
    <property type="match status" value="1"/>
</dbReference>
<dbReference type="OrthoDB" id="9771734at2"/>
<dbReference type="GO" id="GO:0004347">
    <property type="term" value="F:glucose-6-phosphate isomerase activity"/>
    <property type="evidence" value="ECO:0007669"/>
    <property type="project" value="InterPro"/>
</dbReference>
<dbReference type="SUPFAM" id="SSF53697">
    <property type="entry name" value="SIS domain"/>
    <property type="match status" value="1"/>
</dbReference>
<dbReference type="Gene3D" id="3.40.50.10490">
    <property type="entry name" value="Glucose-6-phosphate isomerase like protein, domain 1"/>
    <property type="match status" value="2"/>
</dbReference>
<dbReference type="NCBIfam" id="NF006423">
    <property type="entry name" value="PRK08674.1-2"/>
    <property type="match status" value="1"/>
</dbReference>
<dbReference type="EMBL" id="CP017634">
    <property type="protein sequence ID" value="ATW25910.1"/>
    <property type="molecule type" value="Genomic_DNA"/>
</dbReference>
<keyword evidence="5" id="KW-1185">Reference proteome</keyword>
<keyword evidence="2 4" id="KW-0413">Isomerase</keyword>
<dbReference type="InterPro" id="IPR019490">
    <property type="entry name" value="Glu6P/Mann6P_isomerase_C"/>
</dbReference>
<name>A0A3G1KU01_FORW1</name>
<dbReference type="Proteomes" id="UP000323521">
    <property type="component" value="Chromosome"/>
</dbReference>
<accession>A0A3G1KU01</accession>
<evidence type="ECO:0000313" key="5">
    <source>
        <dbReference type="Proteomes" id="UP000323521"/>
    </source>
</evidence>
<dbReference type="InterPro" id="IPR001347">
    <property type="entry name" value="SIS_dom"/>
</dbReference>
<dbReference type="CDD" id="cd05637">
    <property type="entry name" value="SIS_PGI_PMI_2"/>
    <property type="match status" value="1"/>
</dbReference>
<dbReference type="AlphaFoldDB" id="A0A3G1KU01"/>
<reference evidence="4 5" key="1">
    <citation type="submission" date="2016-10" db="EMBL/GenBank/DDBJ databases">
        <title>Complete Genome Sequence of Peptococcaceae strain DCMF.</title>
        <authorList>
            <person name="Edwards R.J."/>
            <person name="Holland S.I."/>
            <person name="Deshpande N.P."/>
            <person name="Wong Y.K."/>
            <person name="Ertan H."/>
            <person name="Manefield M."/>
            <person name="Russell T.L."/>
            <person name="Lee M.J."/>
        </authorList>
    </citation>
    <scope>NUCLEOTIDE SEQUENCE [LARGE SCALE GENOMIC DNA]</scope>
    <source>
        <strain evidence="4 5">DCMF</strain>
    </source>
</reference>
<dbReference type="Pfam" id="PF01380">
    <property type="entry name" value="SIS"/>
    <property type="match status" value="1"/>
</dbReference>
<comment type="similarity">
    <text evidence="1">Belongs to the PGI/PMI family.</text>
</comment>
<dbReference type="RefSeq" id="WP_148135173.1">
    <property type="nucleotide sequence ID" value="NZ_CP017634.1"/>
</dbReference>
<dbReference type="GO" id="GO:0004476">
    <property type="term" value="F:mannose-6-phosphate isomerase activity"/>
    <property type="evidence" value="ECO:0007669"/>
    <property type="project" value="InterPro"/>
</dbReference>
<dbReference type="GO" id="GO:0097367">
    <property type="term" value="F:carbohydrate derivative binding"/>
    <property type="evidence" value="ECO:0007669"/>
    <property type="project" value="InterPro"/>
</dbReference>
<evidence type="ECO:0000313" key="4">
    <source>
        <dbReference type="EMBL" id="ATW25910.1"/>
    </source>
</evidence>
<organism evidence="4 5">
    <name type="scientific">Formimonas warabiya</name>
    <dbReference type="NCBI Taxonomy" id="1761012"/>
    <lineage>
        <taxon>Bacteria</taxon>
        <taxon>Bacillati</taxon>
        <taxon>Bacillota</taxon>
        <taxon>Clostridia</taxon>
        <taxon>Eubacteriales</taxon>
        <taxon>Peptococcaceae</taxon>
        <taxon>Candidatus Formimonas</taxon>
    </lineage>
</organism>
<evidence type="ECO:0000259" key="3">
    <source>
        <dbReference type="PROSITE" id="PS51464"/>
    </source>
</evidence>
<dbReference type="KEGG" id="fwa:DCMF_15015"/>
<dbReference type="PROSITE" id="PS51464">
    <property type="entry name" value="SIS"/>
    <property type="match status" value="1"/>
</dbReference>
<feature type="domain" description="SIS" evidence="3">
    <location>
        <begin position="40"/>
        <end position="183"/>
    </location>
</feature>
<dbReference type="CDD" id="cd05017">
    <property type="entry name" value="SIS_PGI_PMI_1"/>
    <property type="match status" value="1"/>
</dbReference>
<protein>
    <submittedName>
        <fullName evidence="4">Bifunctional phosphoglucose/phosphomannose isomerase</fullName>
    </submittedName>
</protein>
<gene>
    <name evidence="4" type="ORF">DCMF_15015</name>
</gene>
<dbReference type="InterPro" id="IPR035484">
    <property type="entry name" value="SIS_PGI/PMI_1"/>
</dbReference>
<dbReference type="NCBIfam" id="NF006426">
    <property type="entry name" value="PRK08674.1-6"/>
    <property type="match status" value="1"/>
</dbReference>
<dbReference type="GO" id="GO:1901135">
    <property type="term" value="P:carbohydrate derivative metabolic process"/>
    <property type="evidence" value="ECO:0007669"/>
    <property type="project" value="InterPro"/>
</dbReference>
<sequence>MQYQVNLDDREALKTIDGGQMLGALAGLPDQCRGAVALARNQEINYSRSFQNVVVTGLGGSAIGGDFLRVFCADKSPVPVTVNRDYHLPGYVNEHTLVFAVSYSGNTEETLSAYEEAKAKGAAVVAVTSGGKLADLAQKDGIPFLAIPGGLQPRAATGYLFLPLLIVMEKLHLISVLTDDLEDLGRALEDMGRRLAPEVEETNNPAKQLAKLFYQKIPVIWGVSGTTETVAMRWKGQINENSKAPAYFNVLPELNHNEIVGTEAPAELLKKIELVFLHSLDDHPRVEKRFEITKEIIGERVSGITEIWGEGNCLLSRMFTLTYLGDYTSVYLAILYGINPSPVELITLLKNKLAESS</sequence>
<dbReference type="InterPro" id="IPR046348">
    <property type="entry name" value="SIS_dom_sf"/>
</dbReference>
<evidence type="ECO:0000256" key="2">
    <source>
        <dbReference type="ARBA" id="ARBA00023235"/>
    </source>
</evidence>
<evidence type="ECO:0000256" key="1">
    <source>
        <dbReference type="ARBA" id="ARBA00010523"/>
    </source>
</evidence>
<dbReference type="GO" id="GO:0005975">
    <property type="term" value="P:carbohydrate metabolic process"/>
    <property type="evidence" value="ECO:0007669"/>
    <property type="project" value="InterPro"/>
</dbReference>
<proteinExistence type="inferred from homology"/>
<dbReference type="NCBIfam" id="TIGR02128">
    <property type="entry name" value="G6PI_arch"/>
    <property type="match status" value="1"/>
</dbReference>